<dbReference type="PATRIC" id="fig|927704.6.peg.2000"/>
<evidence type="ECO:0000313" key="5">
    <source>
        <dbReference type="Proteomes" id="UP000007887"/>
    </source>
</evidence>
<dbReference type="Proteomes" id="UP000007887">
    <property type="component" value="Chromosome"/>
</dbReference>
<feature type="signal peptide" evidence="2">
    <location>
        <begin position="1"/>
        <end position="24"/>
    </location>
</feature>
<proteinExistence type="predicted"/>
<dbReference type="EMBL" id="AP012292">
    <property type="protein sequence ID" value="BAL83634.1"/>
    <property type="molecule type" value="Genomic_DNA"/>
</dbReference>
<feature type="chain" id="PRO_5003627038" evidence="2">
    <location>
        <begin position="25"/>
        <end position="522"/>
    </location>
</feature>
<evidence type="ECO:0000313" key="4">
    <source>
        <dbReference type="EMBL" id="BAL83634.1"/>
    </source>
</evidence>
<dbReference type="KEGG" id="sri:SELR_19260"/>
<evidence type="ECO:0000259" key="3">
    <source>
        <dbReference type="PROSITE" id="PS51272"/>
    </source>
</evidence>
<feature type="domain" description="SLH" evidence="3">
    <location>
        <begin position="27"/>
        <end position="90"/>
    </location>
</feature>
<keyword evidence="2" id="KW-0732">Signal</keyword>
<evidence type="ECO:0000256" key="2">
    <source>
        <dbReference type="SAM" id="SignalP"/>
    </source>
</evidence>
<dbReference type="PANTHER" id="PTHR43308">
    <property type="entry name" value="OUTER MEMBRANE PROTEIN ALPHA-RELATED"/>
    <property type="match status" value="1"/>
</dbReference>
<dbReference type="Pfam" id="PF00395">
    <property type="entry name" value="SLH"/>
    <property type="match status" value="1"/>
</dbReference>
<dbReference type="HOGENOM" id="CLU_036587_1_0_9"/>
<feature type="region of interest" description="Disordered" evidence="1">
    <location>
        <begin position="321"/>
        <end position="353"/>
    </location>
</feature>
<name>I0GS97_SELRL</name>
<accession>I0GS97</accession>
<reference evidence="4 5" key="1">
    <citation type="submission" date="2011-10" db="EMBL/GenBank/DDBJ databases">
        <title>Whole genome sequence of Selenomonas ruminantium subsp. lactilytica TAM6421.</title>
        <authorList>
            <person name="Oguchi A."/>
            <person name="Ankai A."/>
            <person name="Kaneko J."/>
            <person name="Yamada-Narita S."/>
            <person name="Fukui S."/>
            <person name="Takahashi M."/>
            <person name="Onodera T."/>
            <person name="Kojima S."/>
            <person name="Fushimi T."/>
            <person name="Abe N."/>
            <person name="Kamio Y."/>
            <person name="Yamazaki S."/>
            <person name="Fujita N."/>
        </authorList>
    </citation>
    <scope>NUCLEOTIDE SEQUENCE [LARGE SCALE GENOMIC DNA]</scope>
    <source>
        <strain evidence="5">NBRC 103574 / TAM6421</strain>
    </source>
</reference>
<evidence type="ECO:0000256" key="1">
    <source>
        <dbReference type="SAM" id="MobiDB-lite"/>
    </source>
</evidence>
<dbReference type="InterPro" id="IPR051465">
    <property type="entry name" value="Cell_Envelope_Struct_Comp"/>
</dbReference>
<organism evidence="4 5">
    <name type="scientific">Selenomonas ruminantium subsp. lactilytica (strain NBRC 103574 / TAM6421)</name>
    <dbReference type="NCBI Taxonomy" id="927704"/>
    <lineage>
        <taxon>Bacteria</taxon>
        <taxon>Bacillati</taxon>
        <taxon>Bacillota</taxon>
        <taxon>Negativicutes</taxon>
        <taxon>Selenomonadales</taxon>
        <taxon>Selenomonadaceae</taxon>
        <taxon>Selenomonas</taxon>
    </lineage>
</organism>
<dbReference type="OrthoDB" id="5845122at2"/>
<gene>
    <name evidence="4" type="ordered locus">SELR_19260</name>
</gene>
<dbReference type="PROSITE" id="PS51272">
    <property type="entry name" value="SLH"/>
    <property type="match status" value="1"/>
</dbReference>
<sequence length="522" mass="58751">MKQKKLVPLMLALAMSTYPLTVGAADKNDMFADLPANHWAYKAVSELNAAGLITGTGRERLESNQLVTRYQMAELVASAIAHQNQADRPQQKNIAQLKKEFQQEIATIESLGQRISQLEHKTKDKFSLHGHFQQSIEHQYHKNGAVSNWWAKEIYLNPAAQLPGGWQFKAQFVTKMGSDKSNGWNQEELMHGQLYNGGNSRDEIMRPDYYYLEGNLGKTGQFMKIGDFQPWVQAGYVMGANIQGISLEHWGKGYNTHFFAGRLDVSNNDLAIGASANYDNAAGGWFPSLSQPWNDNVRAHEDYRIVNNAASHWQPALSRDGVTPLSEQEQQEALANGGTGSDNAHAGLQDPFHDGKDTRKTVYAFVIDKTFSKRLDSSLGYYRYKSAAYNRKPLHIGAATLNYKLVRNLNLQGIYAFGSQHGANSHDKGYMVDLMFHGNPWIPNDRAHYFGAYIGYHYLAPDTYIKCGYGDDIEKGQKGLALGMFYNFTANMQLAVKYGRGHSLTNHNLFREKFYSCFSVFF</sequence>
<dbReference type="InterPro" id="IPR001119">
    <property type="entry name" value="SLH_dom"/>
</dbReference>
<protein>
    <submittedName>
        <fullName evidence="4">Putative S-layer protein</fullName>
    </submittedName>
</protein>
<dbReference type="eggNOG" id="COG3203">
    <property type="taxonomic scope" value="Bacteria"/>
</dbReference>
<dbReference type="AlphaFoldDB" id="I0GS97"/>
<dbReference type="RefSeq" id="WP_014425065.1">
    <property type="nucleotide sequence ID" value="NC_017068.1"/>
</dbReference>